<proteinExistence type="predicted"/>
<evidence type="ECO:0000313" key="2">
    <source>
        <dbReference type="Proteomes" id="UP000294003"/>
    </source>
</evidence>
<protein>
    <recommendedName>
        <fullName evidence="3">FAS1 domain-containing protein</fullName>
    </recommendedName>
</protein>
<organism evidence="1 2">
    <name type="scientific">Monosporascus cannonballus</name>
    <dbReference type="NCBI Taxonomy" id="155416"/>
    <lineage>
        <taxon>Eukaryota</taxon>
        <taxon>Fungi</taxon>
        <taxon>Dikarya</taxon>
        <taxon>Ascomycota</taxon>
        <taxon>Pezizomycotina</taxon>
        <taxon>Sordariomycetes</taxon>
        <taxon>Xylariomycetidae</taxon>
        <taxon>Xylariales</taxon>
        <taxon>Xylariales incertae sedis</taxon>
        <taxon>Monosporascus</taxon>
    </lineage>
</organism>
<name>A0ABY0H594_9PEZI</name>
<evidence type="ECO:0000313" key="1">
    <source>
        <dbReference type="EMBL" id="RYO82916.1"/>
    </source>
</evidence>
<reference evidence="1 2" key="1">
    <citation type="submission" date="2018-06" db="EMBL/GenBank/DDBJ databases">
        <title>Complete Genomes of Monosporascus.</title>
        <authorList>
            <person name="Robinson A.J."/>
            <person name="Natvig D.O."/>
        </authorList>
    </citation>
    <scope>NUCLEOTIDE SEQUENCE [LARGE SCALE GENOMIC DNA]</scope>
    <source>
        <strain evidence="1 2">CBS 609.92</strain>
    </source>
</reference>
<sequence>MPGSHTRAHPNYCREKRRFSSSAHCFSGLGSSVKATAANTPFDNGVIRPIDGVLTVPENVSSTLPFLGADTFRGFLNETGLLAELDIRASISVLSPDNSAFANTTSYTDAELMELLRQHTRIDFPAYTRLLEDGDILPYPLSGELDWFRARWPHLP</sequence>
<comment type="caution">
    <text evidence="1">The sequence shown here is derived from an EMBL/GenBank/DDBJ whole genome shotgun (WGS) entry which is preliminary data.</text>
</comment>
<dbReference type="SUPFAM" id="SSF82153">
    <property type="entry name" value="FAS1 domain"/>
    <property type="match status" value="1"/>
</dbReference>
<evidence type="ECO:0008006" key="3">
    <source>
        <dbReference type="Google" id="ProtNLM"/>
    </source>
</evidence>
<accession>A0ABY0H594</accession>
<dbReference type="Proteomes" id="UP000294003">
    <property type="component" value="Unassembled WGS sequence"/>
</dbReference>
<keyword evidence="2" id="KW-1185">Reference proteome</keyword>
<dbReference type="InterPro" id="IPR036378">
    <property type="entry name" value="FAS1_dom_sf"/>
</dbReference>
<gene>
    <name evidence="1" type="ORF">DL762_006395</name>
</gene>
<dbReference type="EMBL" id="QJNS01000201">
    <property type="protein sequence ID" value="RYO82916.1"/>
    <property type="molecule type" value="Genomic_DNA"/>
</dbReference>